<dbReference type="EC" id="1.8.4.12" evidence="6"/>
<keyword evidence="7" id="KW-0732">Signal</keyword>
<dbReference type="Gene3D" id="2.170.150.20">
    <property type="entry name" value="Peptide methionine sulfoxide reductase"/>
    <property type="match status" value="1"/>
</dbReference>
<feature type="binding site" evidence="6">
    <location>
        <position position="147"/>
    </location>
    <ligand>
        <name>Zn(2+)</name>
        <dbReference type="ChEBI" id="CHEBI:29105"/>
    </ligand>
</feature>
<accession>A0A931E822</accession>
<dbReference type="EMBL" id="JADWYR010000001">
    <property type="protein sequence ID" value="MBG9375969.1"/>
    <property type="molecule type" value="Genomic_DNA"/>
</dbReference>
<comment type="catalytic activity">
    <reaction evidence="5 6">
        <text>L-methionyl-[protein] + [thioredoxin]-disulfide + H2O = L-methionyl-(R)-S-oxide-[protein] + [thioredoxin]-dithiol</text>
        <dbReference type="Rhea" id="RHEA:24164"/>
        <dbReference type="Rhea" id="RHEA-COMP:10698"/>
        <dbReference type="Rhea" id="RHEA-COMP:10700"/>
        <dbReference type="Rhea" id="RHEA-COMP:12313"/>
        <dbReference type="Rhea" id="RHEA-COMP:12314"/>
        <dbReference type="ChEBI" id="CHEBI:15377"/>
        <dbReference type="ChEBI" id="CHEBI:16044"/>
        <dbReference type="ChEBI" id="CHEBI:29950"/>
        <dbReference type="ChEBI" id="CHEBI:45764"/>
        <dbReference type="ChEBI" id="CHEBI:50058"/>
        <dbReference type="EC" id="1.8.4.12"/>
    </reaction>
</comment>
<dbReference type="InterPro" id="IPR011057">
    <property type="entry name" value="Mss4-like_sf"/>
</dbReference>
<dbReference type="GO" id="GO:0008270">
    <property type="term" value="F:zinc ion binding"/>
    <property type="evidence" value="ECO:0007669"/>
    <property type="project" value="UniProtKB-UniRule"/>
</dbReference>
<evidence type="ECO:0000256" key="2">
    <source>
        <dbReference type="ARBA" id="ARBA00022723"/>
    </source>
</evidence>
<dbReference type="HAMAP" id="MF_01400">
    <property type="entry name" value="MsrB"/>
    <property type="match status" value="1"/>
</dbReference>
<evidence type="ECO:0000256" key="1">
    <source>
        <dbReference type="ARBA" id="ARBA00007174"/>
    </source>
</evidence>
<keyword evidence="10" id="KW-1185">Reference proteome</keyword>
<dbReference type="InterPro" id="IPR028427">
    <property type="entry name" value="Met_Sox_Rdtase_MsrB"/>
</dbReference>
<dbReference type="Proteomes" id="UP000628448">
    <property type="component" value="Unassembled WGS sequence"/>
</dbReference>
<dbReference type="PANTHER" id="PTHR10173">
    <property type="entry name" value="METHIONINE SULFOXIDE REDUCTASE"/>
    <property type="match status" value="1"/>
</dbReference>
<protein>
    <recommendedName>
        <fullName evidence="6">Peptide methionine sulfoxide reductase MsrB</fullName>
        <ecNumber evidence="6">1.8.4.12</ecNumber>
    </recommendedName>
    <alternativeName>
        <fullName evidence="6">Peptide-methionine (R)-S-oxide reductase</fullName>
    </alternativeName>
</protein>
<evidence type="ECO:0000256" key="4">
    <source>
        <dbReference type="ARBA" id="ARBA00023002"/>
    </source>
</evidence>
<dbReference type="PROSITE" id="PS51257">
    <property type="entry name" value="PROKAR_LIPOPROTEIN"/>
    <property type="match status" value="1"/>
</dbReference>
<sequence>MKQIVLLLTTMFVLVITQGCYSQNSSAQKKSAMDTSNNKKNPVYSNTDSTKVVMTDEEWKKLLSPEVYHVARQKGTERPFTSPYETSHEIGTYYCAVCGNALFKSDTKFESGCGWPSFYEPISKGSIIYAPDNTYGMQRTEVMCGRCKSHLGHVFEDGPKPTGLRYCINGVVLDFKKAQDAEKAYNAKEKEE</sequence>
<dbReference type="GO" id="GO:0006979">
    <property type="term" value="P:response to oxidative stress"/>
    <property type="evidence" value="ECO:0007669"/>
    <property type="project" value="InterPro"/>
</dbReference>
<evidence type="ECO:0000256" key="3">
    <source>
        <dbReference type="ARBA" id="ARBA00022833"/>
    </source>
</evidence>
<feature type="domain" description="MsrB" evidence="8">
    <location>
        <begin position="56"/>
        <end position="178"/>
    </location>
</feature>
<feature type="binding site" evidence="6">
    <location>
        <position position="98"/>
    </location>
    <ligand>
        <name>Zn(2+)</name>
        <dbReference type="ChEBI" id="CHEBI:29105"/>
    </ligand>
</feature>
<dbReference type="Pfam" id="PF01641">
    <property type="entry name" value="SelR"/>
    <property type="match status" value="1"/>
</dbReference>
<comment type="cofactor">
    <cofactor evidence="6">
        <name>Zn(2+)</name>
        <dbReference type="ChEBI" id="CHEBI:29105"/>
    </cofactor>
    <text evidence="6">Binds 1 zinc ion per subunit. The zinc ion is important for the structural integrity of the protein.</text>
</comment>
<dbReference type="AlphaFoldDB" id="A0A931E822"/>
<gene>
    <name evidence="6 9" type="primary">msrB</name>
    <name evidence="9" type="ORF">I5907_06970</name>
</gene>
<dbReference type="SUPFAM" id="SSF51316">
    <property type="entry name" value="Mss4-like"/>
    <property type="match status" value="1"/>
</dbReference>
<comment type="similarity">
    <text evidence="1 6">Belongs to the MsrB Met sulfoxide reductase family.</text>
</comment>
<feature type="active site" description="Nucleophile" evidence="6">
    <location>
        <position position="167"/>
    </location>
</feature>
<feature type="binding site" evidence="6">
    <location>
        <position position="144"/>
    </location>
    <ligand>
        <name>Zn(2+)</name>
        <dbReference type="ChEBI" id="CHEBI:29105"/>
    </ligand>
</feature>
<organism evidence="9 10">
    <name type="scientific">Panacibacter microcysteis</name>
    <dbReference type="NCBI Taxonomy" id="2793269"/>
    <lineage>
        <taxon>Bacteria</taxon>
        <taxon>Pseudomonadati</taxon>
        <taxon>Bacteroidota</taxon>
        <taxon>Chitinophagia</taxon>
        <taxon>Chitinophagales</taxon>
        <taxon>Chitinophagaceae</taxon>
        <taxon>Panacibacter</taxon>
    </lineage>
</organism>
<name>A0A931E822_9BACT</name>
<dbReference type="PROSITE" id="PS51790">
    <property type="entry name" value="MSRB"/>
    <property type="match status" value="1"/>
</dbReference>
<keyword evidence="3 6" id="KW-0862">Zinc</keyword>
<dbReference type="GO" id="GO:0030091">
    <property type="term" value="P:protein repair"/>
    <property type="evidence" value="ECO:0007669"/>
    <property type="project" value="InterPro"/>
</dbReference>
<dbReference type="NCBIfam" id="TIGR00357">
    <property type="entry name" value="peptide-methionine (R)-S-oxide reductase MsrB"/>
    <property type="match status" value="1"/>
</dbReference>
<reference evidence="9" key="1">
    <citation type="submission" date="2020-11" db="EMBL/GenBank/DDBJ databases">
        <title>Bacterial whole genome sequence for Panacibacter sp. DH6.</title>
        <authorList>
            <person name="Le V."/>
            <person name="Ko S."/>
            <person name="Ahn C.-Y."/>
            <person name="Oh H.-M."/>
        </authorList>
    </citation>
    <scope>NUCLEOTIDE SEQUENCE</scope>
    <source>
        <strain evidence="9">DH6</strain>
    </source>
</reference>
<dbReference type="InterPro" id="IPR002579">
    <property type="entry name" value="Met_Sox_Rdtase_MsrB_dom"/>
</dbReference>
<feature type="chain" id="PRO_5037918967" description="Peptide methionine sulfoxide reductase MsrB" evidence="7">
    <location>
        <begin position="23"/>
        <end position="192"/>
    </location>
</feature>
<feature type="binding site" evidence="6">
    <location>
        <position position="95"/>
    </location>
    <ligand>
        <name>Zn(2+)</name>
        <dbReference type="ChEBI" id="CHEBI:29105"/>
    </ligand>
</feature>
<dbReference type="PANTHER" id="PTHR10173:SF52">
    <property type="entry name" value="METHIONINE-R-SULFOXIDE REDUCTASE B1"/>
    <property type="match status" value="1"/>
</dbReference>
<dbReference type="GO" id="GO:0033743">
    <property type="term" value="F:peptide-methionine (R)-S-oxide reductase activity"/>
    <property type="evidence" value="ECO:0007669"/>
    <property type="project" value="UniProtKB-UniRule"/>
</dbReference>
<evidence type="ECO:0000313" key="9">
    <source>
        <dbReference type="EMBL" id="MBG9375969.1"/>
    </source>
</evidence>
<feature type="signal peptide" evidence="7">
    <location>
        <begin position="1"/>
        <end position="22"/>
    </location>
</feature>
<evidence type="ECO:0000256" key="7">
    <source>
        <dbReference type="SAM" id="SignalP"/>
    </source>
</evidence>
<dbReference type="RefSeq" id="WP_196989993.1">
    <property type="nucleotide sequence ID" value="NZ_JADWYR010000001.1"/>
</dbReference>
<dbReference type="GO" id="GO:0005737">
    <property type="term" value="C:cytoplasm"/>
    <property type="evidence" value="ECO:0007669"/>
    <property type="project" value="TreeGrafter"/>
</dbReference>
<evidence type="ECO:0000313" key="10">
    <source>
        <dbReference type="Proteomes" id="UP000628448"/>
    </source>
</evidence>
<evidence type="ECO:0000256" key="5">
    <source>
        <dbReference type="ARBA" id="ARBA00048488"/>
    </source>
</evidence>
<keyword evidence="4 6" id="KW-0560">Oxidoreductase</keyword>
<dbReference type="FunFam" id="2.170.150.20:FF:000001">
    <property type="entry name" value="Peptide methionine sulfoxide reductase MsrB"/>
    <property type="match status" value="1"/>
</dbReference>
<comment type="caution">
    <text evidence="9">The sequence shown here is derived from an EMBL/GenBank/DDBJ whole genome shotgun (WGS) entry which is preliminary data.</text>
</comment>
<evidence type="ECO:0000256" key="6">
    <source>
        <dbReference type="HAMAP-Rule" id="MF_01400"/>
    </source>
</evidence>
<proteinExistence type="inferred from homology"/>
<keyword evidence="2 6" id="KW-0479">Metal-binding</keyword>
<evidence type="ECO:0000259" key="8">
    <source>
        <dbReference type="PROSITE" id="PS51790"/>
    </source>
</evidence>